<dbReference type="GO" id="GO:0019509">
    <property type="term" value="P:L-methionine salvage from methylthioadenosine"/>
    <property type="evidence" value="ECO:0007669"/>
    <property type="project" value="UniProtKB-UniPathway"/>
</dbReference>
<dbReference type="SUPFAM" id="SSF53167">
    <property type="entry name" value="Purine and uridine phosphorylases"/>
    <property type="match status" value="1"/>
</dbReference>
<evidence type="ECO:0000256" key="3">
    <source>
        <dbReference type="ARBA" id="ARBA00022605"/>
    </source>
</evidence>
<protein>
    <recommendedName>
        <fullName evidence="2">adenosylhomocysteine nucleosidase</fullName>
        <ecNumber evidence="2">3.2.2.9</ecNumber>
    </recommendedName>
</protein>
<dbReference type="Pfam" id="PF01048">
    <property type="entry name" value="PNP_UDP_1"/>
    <property type="match status" value="1"/>
</dbReference>
<evidence type="ECO:0000256" key="2">
    <source>
        <dbReference type="ARBA" id="ARBA00011974"/>
    </source>
</evidence>
<evidence type="ECO:0000256" key="1">
    <source>
        <dbReference type="ARBA" id="ARBA00004945"/>
    </source>
</evidence>
<dbReference type="UniPathway" id="UPA00904">
    <property type="reaction ID" value="UER00871"/>
</dbReference>
<keyword evidence="5" id="KW-0486">Methionine biosynthesis</keyword>
<evidence type="ECO:0000256" key="4">
    <source>
        <dbReference type="ARBA" id="ARBA00022801"/>
    </source>
</evidence>
<dbReference type="PANTHER" id="PTHR46832:SF1">
    <property type="entry name" value="5'-METHYLTHIOADENOSINE_S-ADENOSYLHOMOCYSTEINE NUCLEOSIDASE"/>
    <property type="match status" value="1"/>
</dbReference>
<proteinExistence type="predicted"/>
<dbReference type="OrthoDB" id="9792278at2"/>
<comment type="caution">
    <text evidence="7">The sequence shown here is derived from an EMBL/GenBank/DDBJ whole genome shotgun (WGS) entry which is preliminary data.</text>
</comment>
<keyword evidence="8" id="KW-1185">Reference proteome</keyword>
<dbReference type="Proteomes" id="UP000294919">
    <property type="component" value="Unassembled WGS sequence"/>
</dbReference>
<dbReference type="InterPro" id="IPR000845">
    <property type="entry name" value="Nucleoside_phosphorylase_d"/>
</dbReference>
<dbReference type="GO" id="GO:0005829">
    <property type="term" value="C:cytosol"/>
    <property type="evidence" value="ECO:0007669"/>
    <property type="project" value="TreeGrafter"/>
</dbReference>
<dbReference type="GO" id="GO:0008930">
    <property type="term" value="F:methylthioadenosine nucleosidase activity"/>
    <property type="evidence" value="ECO:0007669"/>
    <property type="project" value="InterPro"/>
</dbReference>
<dbReference type="CDD" id="cd09008">
    <property type="entry name" value="MTAN"/>
    <property type="match status" value="1"/>
</dbReference>
<dbReference type="RefSeq" id="WP_132242571.1">
    <property type="nucleotide sequence ID" value="NZ_SLWV01000003.1"/>
</dbReference>
<reference evidence="7 8" key="1">
    <citation type="submission" date="2019-03" db="EMBL/GenBank/DDBJ databases">
        <title>Genomic Encyclopedia of Type Strains, Phase IV (KMG-IV): sequencing the most valuable type-strain genomes for metagenomic binning, comparative biology and taxonomic classification.</title>
        <authorList>
            <person name="Goeker M."/>
        </authorList>
    </citation>
    <scope>NUCLEOTIDE SEQUENCE [LARGE SCALE GENOMIC DNA]</scope>
    <source>
        <strain evidence="7 8">DSM 102940</strain>
    </source>
</reference>
<dbReference type="NCBIfam" id="NF004079">
    <property type="entry name" value="PRK05584.1"/>
    <property type="match status" value="1"/>
</dbReference>
<name>A0A4R2LI29_9FIRM</name>
<dbReference type="InterPro" id="IPR035994">
    <property type="entry name" value="Nucleoside_phosphorylase_sf"/>
</dbReference>
<dbReference type="PANTHER" id="PTHR46832">
    <property type="entry name" value="5'-METHYLTHIOADENOSINE/S-ADENOSYLHOMOCYSTEINE NUCLEOSIDASE"/>
    <property type="match status" value="1"/>
</dbReference>
<dbReference type="EMBL" id="SLWV01000003">
    <property type="protein sequence ID" value="TCO78965.1"/>
    <property type="molecule type" value="Genomic_DNA"/>
</dbReference>
<organism evidence="7 8">
    <name type="scientific">Marinisporobacter balticus</name>
    <dbReference type="NCBI Taxonomy" id="2018667"/>
    <lineage>
        <taxon>Bacteria</taxon>
        <taxon>Bacillati</taxon>
        <taxon>Bacillota</taxon>
        <taxon>Clostridia</taxon>
        <taxon>Peptostreptococcales</taxon>
        <taxon>Thermotaleaceae</taxon>
        <taxon>Marinisporobacter</taxon>
    </lineage>
</organism>
<accession>A0A4R2LI29</accession>
<dbReference type="GO" id="GO:0009164">
    <property type="term" value="P:nucleoside catabolic process"/>
    <property type="evidence" value="ECO:0007669"/>
    <property type="project" value="InterPro"/>
</dbReference>
<keyword evidence="3" id="KW-0028">Amino-acid biosynthesis</keyword>
<dbReference type="GO" id="GO:0019284">
    <property type="term" value="P:L-methionine salvage from S-adenosylmethionine"/>
    <property type="evidence" value="ECO:0007669"/>
    <property type="project" value="TreeGrafter"/>
</dbReference>
<dbReference type="AlphaFoldDB" id="A0A4R2LI29"/>
<comment type="pathway">
    <text evidence="1">Amino-acid biosynthesis; L-methionine biosynthesis via salvage pathway; S-methyl-5-thio-alpha-D-ribose 1-phosphate from S-methyl-5'-thioadenosine (hydrolase route): step 1/2.</text>
</comment>
<dbReference type="InterPro" id="IPR010049">
    <property type="entry name" value="MTA_SAH_Nsdase"/>
</dbReference>
<evidence type="ECO:0000313" key="7">
    <source>
        <dbReference type="EMBL" id="TCO78965.1"/>
    </source>
</evidence>
<gene>
    <name evidence="7" type="ORF">EV214_10315</name>
</gene>
<feature type="domain" description="Nucleoside phosphorylase" evidence="6">
    <location>
        <begin position="4"/>
        <end position="230"/>
    </location>
</feature>
<sequence>MKIIGIIGAMDEEIEILKEKMTLEKEIYFAGMTFYKGKLVGKDIVVVRSGIGKVNAAICTQVLISNFQVDAVINTGVAGAIHDDLDVGDIVIAKDVIEHDFDVTCFGNYKLGQIPRMDEYIFKADEKFVDIAMKASEKENKKYKTTTGRIVSGDVFVASSEKKDLLWKEFKSSCAEMEGAAIGHACYLNKTPFAIIRAMSDKADGSADVNFNEFVQEAANNSVEIVVEMLVHI</sequence>
<dbReference type="GO" id="GO:0008782">
    <property type="term" value="F:adenosylhomocysteine nucleosidase activity"/>
    <property type="evidence" value="ECO:0007669"/>
    <property type="project" value="UniProtKB-EC"/>
</dbReference>
<evidence type="ECO:0000256" key="5">
    <source>
        <dbReference type="ARBA" id="ARBA00023167"/>
    </source>
</evidence>
<keyword evidence="4" id="KW-0378">Hydrolase</keyword>
<dbReference type="NCBIfam" id="TIGR01704">
    <property type="entry name" value="MTA_SAH-Nsdase"/>
    <property type="match status" value="1"/>
</dbReference>
<dbReference type="Gene3D" id="3.40.50.1580">
    <property type="entry name" value="Nucleoside phosphorylase domain"/>
    <property type="match status" value="1"/>
</dbReference>
<evidence type="ECO:0000259" key="6">
    <source>
        <dbReference type="Pfam" id="PF01048"/>
    </source>
</evidence>
<evidence type="ECO:0000313" key="8">
    <source>
        <dbReference type="Proteomes" id="UP000294919"/>
    </source>
</evidence>
<dbReference type="EC" id="3.2.2.9" evidence="2"/>